<dbReference type="InterPro" id="IPR039131">
    <property type="entry name" value="NDUFAF1"/>
</dbReference>
<dbReference type="Proteomes" id="UP001597441">
    <property type="component" value="Unassembled WGS sequence"/>
</dbReference>
<dbReference type="EMBL" id="JBHULK010000002">
    <property type="protein sequence ID" value="MFD2535037.1"/>
    <property type="molecule type" value="Genomic_DNA"/>
</dbReference>
<reference evidence="4" key="1">
    <citation type="journal article" date="2019" name="Int. J. Syst. Evol. Microbiol.">
        <title>The Global Catalogue of Microorganisms (GCM) 10K type strain sequencing project: providing services to taxonomists for standard genome sequencing and annotation.</title>
        <authorList>
            <consortium name="The Broad Institute Genomics Platform"/>
            <consortium name="The Broad Institute Genome Sequencing Center for Infectious Disease"/>
            <person name="Wu L."/>
            <person name="Ma J."/>
        </authorList>
    </citation>
    <scope>NUCLEOTIDE SEQUENCE [LARGE SCALE GENOMIC DNA]</scope>
    <source>
        <strain evidence="4">KCTC 42903</strain>
    </source>
</reference>
<comment type="caution">
    <text evidence="3">The sequence shown here is derived from an EMBL/GenBank/DDBJ whole genome shotgun (WGS) entry which is preliminary data.</text>
</comment>
<evidence type="ECO:0000259" key="2">
    <source>
        <dbReference type="Pfam" id="PF08547"/>
    </source>
</evidence>
<organism evidence="3 4">
    <name type="scientific">Gelatiniphilus marinus</name>
    <dbReference type="NCBI Taxonomy" id="1759464"/>
    <lineage>
        <taxon>Bacteria</taxon>
        <taxon>Pseudomonadati</taxon>
        <taxon>Bacteroidota</taxon>
        <taxon>Flavobacteriia</taxon>
        <taxon>Flavobacteriales</taxon>
        <taxon>Flavobacteriaceae</taxon>
        <taxon>Gelatiniphilus</taxon>
    </lineage>
</organism>
<comment type="similarity">
    <text evidence="1">Belongs to the CIA30 family.</text>
</comment>
<dbReference type="PANTHER" id="PTHR13194:SF19">
    <property type="entry name" value="NAD(P)-BINDING ROSSMANN-FOLD SUPERFAMILY PROTEIN"/>
    <property type="match status" value="1"/>
</dbReference>
<evidence type="ECO:0000256" key="1">
    <source>
        <dbReference type="ARBA" id="ARBA00007884"/>
    </source>
</evidence>
<gene>
    <name evidence="3" type="ORF">ACFSQS_07980</name>
</gene>
<protein>
    <submittedName>
        <fullName evidence="3">CIA30 family protein</fullName>
    </submittedName>
</protein>
<dbReference type="Pfam" id="PF08547">
    <property type="entry name" value="CIA30"/>
    <property type="match status" value="1"/>
</dbReference>
<dbReference type="PANTHER" id="PTHR13194">
    <property type="entry name" value="COMPLEX I INTERMEDIATE-ASSOCIATED PROTEIN 30"/>
    <property type="match status" value="1"/>
</dbReference>
<dbReference type="SUPFAM" id="SSF49785">
    <property type="entry name" value="Galactose-binding domain-like"/>
    <property type="match status" value="1"/>
</dbReference>
<sequence>MNTKAFFLTFVIYQSSMTIFNFSPKSNLSNWRIVNDVVMGGRSNGDFSINSNGNGLFKGLVSLENNGGFSMLQYRFKAIDVLLFSKVLIKLKGDQKTYQFRIKTNSSDYYSYVQSFDANGKWQTIEIPFNTMQPAYRGQKLDVENYPGKQAEMIGFLIGNKKNEAFQLEIDCIFLK</sequence>
<proteinExistence type="inferred from homology"/>
<keyword evidence="4" id="KW-1185">Reference proteome</keyword>
<dbReference type="RefSeq" id="WP_388016743.1">
    <property type="nucleotide sequence ID" value="NZ_JBHUDT010000002.1"/>
</dbReference>
<dbReference type="InterPro" id="IPR013857">
    <property type="entry name" value="NADH-UbQ_OxRdtase-assoc_prot30"/>
</dbReference>
<dbReference type="InterPro" id="IPR008979">
    <property type="entry name" value="Galactose-bd-like_sf"/>
</dbReference>
<feature type="domain" description="NADH:ubiquinone oxidoreductase intermediate-associated protein 30" evidence="2">
    <location>
        <begin position="20"/>
        <end position="170"/>
    </location>
</feature>
<name>A0ABW5JUG2_9FLAO</name>
<evidence type="ECO:0000313" key="3">
    <source>
        <dbReference type="EMBL" id="MFD2535037.1"/>
    </source>
</evidence>
<evidence type="ECO:0000313" key="4">
    <source>
        <dbReference type="Proteomes" id="UP001597441"/>
    </source>
</evidence>
<dbReference type="Gene3D" id="2.60.120.430">
    <property type="entry name" value="Galactose-binding lectin"/>
    <property type="match status" value="1"/>
</dbReference>
<accession>A0ABW5JUG2</accession>